<keyword evidence="4" id="KW-1185">Reference proteome</keyword>
<dbReference type="OrthoDB" id="6382830at2759"/>
<organism evidence="3 4">
    <name type="scientific">Daphnia galeata</name>
    <dbReference type="NCBI Taxonomy" id="27404"/>
    <lineage>
        <taxon>Eukaryota</taxon>
        <taxon>Metazoa</taxon>
        <taxon>Ecdysozoa</taxon>
        <taxon>Arthropoda</taxon>
        <taxon>Crustacea</taxon>
        <taxon>Branchiopoda</taxon>
        <taxon>Diplostraca</taxon>
        <taxon>Cladocera</taxon>
        <taxon>Anomopoda</taxon>
        <taxon>Daphniidae</taxon>
        <taxon>Daphnia</taxon>
    </lineage>
</organism>
<dbReference type="InterPro" id="IPR000477">
    <property type="entry name" value="RT_dom"/>
</dbReference>
<dbReference type="EMBL" id="CAKKLH010000285">
    <property type="protein sequence ID" value="CAH0108516.1"/>
    <property type="molecule type" value="Genomic_DNA"/>
</dbReference>
<comment type="caution">
    <text evidence="3">The sequence shown here is derived from an EMBL/GenBank/DDBJ whole genome shotgun (WGS) entry which is preliminary data.</text>
</comment>
<evidence type="ECO:0000259" key="2">
    <source>
        <dbReference type="Pfam" id="PF00078"/>
    </source>
</evidence>
<accession>A0A8J2RZ90</accession>
<feature type="region of interest" description="Disordered" evidence="1">
    <location>
        <begin position="972"/>
        <end position="994"/>
    </location>
</feature>
<protein>
    <recommendedName>
        <fullName evidence="2">Reverse transcriptase domain-containing protein</fullName>
    </recommendedName>
</protein>
<gene>
    <name evidence="3" type="ORF">DGAL_LOCUS11907</name>
</gene>
<reference evidence="3" key="1">
    <citation type="submission" date="2021-11" db="EMBL/GenBank/DDBJ databases">
        <authorList>
            <person name="Schell T."/>
        </authorList>
    </citation>
    <scope>NUCLEOTIDE SEQUENCE</scope>
    <source>
        <strain evidence="3">M5</strain>
    </source>
</reference>
<sequence length="994" mass="111900">MGKEESRFIKILNDTTKFVDERYESGLLWKSGEPNLPDNSGSMLNRFFKLVFSSTHLVCNTQPSCFQGVCRPRVISDHHPVVCVLDLHLPWLPTKKLLTRSFKSIDWDKFAIDIAILPFSLRLPATSTDFLSNTTMPANRWMTTEILAFKMKLRHFERCWRSQQLAIDFEFFPDSSAHLFEDAQGCSVSFFSSEVLFLLQGRYSHIVLSLRHRFSSSLTGISYQLLRLHSWIRHAAVPDCPGFFIDDVAELITSSKTTSCSLDLLPTQLVKKFVYLLAGPISRIINLSITTDCFPTTLKHAVITPLIKKPGLDPEDLANHRLIAGLSFFSKLIECVVHLQLSTHLTAFHLLPDRQSAYRTNYSTETLLLGLYNEILCNADADLTTAVCFLDLSAAFDTIDQNILLGSLTTRCGIAADALLWFASYSSGHTQCVRVGHCLSSSVTVPVGVPQCSVNGFILFILLVSALPEQTTTEGVIIDQYFMTQMAGSPSNCSLRMTTLINGLPSQALVSGLVALIDGFSINTSSSTFPRVSSSPSKFGYELLHPSTGCRIRRFLDPLTTKCLVQSLVLSRVDYACSLFVGLPGTLLSKLQRMMNASARLILRVRKSESIRPHLRSLNWICANDRITFRSLEPPEVHQMDVQPFSAICSPTICAHVRQKAAEDGGADADNVTQQVIVHFYVDNWLTSFPSEEAIRYAEKVTKVLNGDHQVHKSCFRYLAIPCLQWIWLYKKCQSNLHWDYHLITTVIRLWSVQMSIPTVQQNERYYEKRLVSTTIWISFTSIVTRKAHPSICVPRINHLLVGLYYSVEIDLFSWLYRFDVYVGNRIGEILELSDVRQWQYVRTTQNPANDVSHGTIGQPFRITIKKLTRRSTSKSASAESELFRRTQLIAFPMELKDLKTGIKIESSSSLITLTSFLDPHCYGTVVPAPLRTGCVVKRAEGDEFGKEMSFQDSKLKADDIEYMSDANANDMLPRPCPNAPSNACPISDKYSQH</sequence>
<evidence type="ECO:0000256" key="1">
    <source>
        <dbReference type="SAM" id="MobiDB-lite"/>
    </source>
</evidence>
<name>A0A8J2RZ90_9CRUS</name>
<proteinExistence type="predicted"/>
<evidence type="ECO:0000313" key="3">
    <source>
        <dbReference type="EMBL" id="CAH0108516.1"/>
    </source>
</evidence>
<dbReference type="Pfam" id="PF00078">
    <property type="entry name" value="RVT_1"/>
    <property type="match status" value="1"/>
</dbReference>
<dbReference type="PANTHER" id="PTHR33332">
    <property type="entry name" value="REVERSE TRANSCRIPTASE DOMAIN-CONTAINING PROTEIN"/>
    <property type="match status" value="1"/>
</dbReference>
<dbReference type="AlphaFoldDB" id="A0A8J2RZ90"/>
<feature type="domain" description="Reverse transcriptase" evidence="2">
    <location>
        <begin position="307"/>
        <end position="474"/>
    </location>
</feature>
<evidence type="ECO:0000313" key="4">
    <source>
        <dbReference type="Proteomes" id="UP000789390"/>
    </source>
</evidence>
<dbReference type="Proteomes" id="UP000789390">
    <property type="component" value="Unassembled WGS sequence"/>
</dbReference>